<dbReference type="eggNOG" id="ENOG502SDF8">
    <property type="taxonomic scope" value="Eukaryota"/>
</dbReference>
<sequence>MRAVTATTTAVLHAARAPCRAPCRASSPPPRASTSRRAFEADVADAAPRAISAVDPIAAAYVPTPIDPALLRDELVVLGAIGAMTAYWWLVLVPSARVRLAKNKKSGELRAYLDDLARSDGKGLEKWFYAQWLTKIDPETRYLLRDDAPAAARRVETLEDVARAARRAPKFWSGDNPVLVGTALTIGLAALFSGVAP</sequence>
<keyword evidence="1" id="KW-0812">Transmembrane</keyword>
<dbReference type="OrthoDB" id="43106at2759"/>
<name>A4S297_OSTLU</name>
<keyword evidence="3" id="KW-1185">Reference proteome</keyword>
<dbReference type="KEGG" id="olu:OSTLU_93214"/>
<organism evidence="2 3">
    <name type="scientific">Ostreococcus lucimarinus (strain CCE9901)</name>
    <dbReference type="NCBI Taxonomy" id="436017"/>
    <lineage>
        <taxon>Eukaryota</taxon>
        <taxon>Viridiplantae</taxon>
        <taxon>Chlorophyta</taxon>
        <taxon>Mamiellophyceae</taxon>
        <taxon>Mamiellales</taxon>
        <taxon>Bathycoccaceae</taxon>
        <taxon>Ostreococcus</taxon>
    </lineage>
</organism>
<dbReference type="RefSeq" id="XP_001419711.1">
    <property type="nucleotide sequence ID" value="XM_001419674.1"/>
</dbReference>
<gene>
    <name evidence="2" type="ORF">OSTLU_93214</name>
</gene>
<dbReference type="AlphaFoldDB" id="A4S297"/>
<protein>
    <submittedName>
        <fullName evidence="2">Uncharacterized protein</fullName>
    </submittedName>
</protein>
<evidence type="ECO:0000313" key="3">
    <source>
        <dbReference type="Proteomes" id="UP000001568"/>
    </source>
</evidence>
<dbReference type="Gramene" id="ABO98004">
    <property type="protein sequence ID" value="ABO98004"/>
    <property type="gene ID" value="OSTLU_93214"/>
</dbReference>
<keyword evidence="1" id="KW-1133">Transmembrane helix</keyword>
<keyword evidence="1" id="KW-0472">Membrane</keyword>
<accession>A4S297</accession>
<evidence type="ECO:0000313" key="2">
    <source>
        <dbReference type="EMBL" id="ABO98004.1"/>
    </source>
</evidence>
<dbReference type="EMBL" id="CP000589">
    <property type="protein sequence ID" value="ABO98004.1"/>
    <property type="molecule type" value="Genomic_DNA"/>
</dbReference>
<dbReference type="HOGENOM" id="CLU_1443623_0_0_1"/>
<evidence type="ECO:0000256" key="1">
    <source>
        <dbReference type="SAM" id="Phobius"/>
    </source>
</evidence>
<dbReference type="OMA" id="WYVLVPG"/>
<feature type="transmembrane region" description="Helical" evidence="1">
    <location>
        <begin position="75"/>
        <end position="96"/>
    </location>
</feature>
<feature type="transmembrane region" description="Helical" evidence="1">
    <location>
        <begin position="176"/>
        <end position="196"/>
    </location>
</feature>
<dbReference type="Proteomes" id="UP000001568">
    <property type="component" value="Chromosome 9"/>
</dbReference>
<reference evidence="2 3" key="1">
    <citation type="journal article" date="2007" name="Proc. Natl. Acad. Sci. U.S.A.">
        <title>The tiny eukaryote Ostreococcus provides genomic insights into the paradox of plankton speciation.</title>
        <authorList>
            <person name="Palenik B."/>
            <person name="Grimwood J."/>
            <person name="Aerts A."/>
            <person name="Rouze P."/>
            <person name="Salamov A."/>
            <person name="Putnam N."/>
            <person name="Dupont C."/>
            <person name="Jorgensen R."/>
            <person name="Derelle E."/>
            <person name="Rombauts S."/>
            <person name="Zhou K."/>
            <person name="Otillar R."/>
            <person name="Merchant S.S."/>
            <person name="Podell S."/>
            <person name="Gaasterland T."/>
            <person name="Napoli C."/>
            <person name="Gendler K."/>
            <person name="Manuell A."/>
            <person name="Tai V."/>
            <person name="Vallon O."/>
            <person name="Piganeau G."/>
            <person name="Jancek S."/>
            <person name="Heijde M."/>
            <person name="Jabbari K."/>
            <person name="Bowler C."/>
            <person name="Lohr M."/>
            <person name="Robbens S."/>
            <person name="Werner G."/>
            <person name="Dubchak I."/>
            <person name="Pazour G.J."/>
            <person name="Ren Q."/>
            <person name="Paulsen I."/>
            <person name="Delwiche C."/>
            <person name="Schmutz J."/>
            <person name="Rokhsar D."/>
            <person name="Van de Peer Y."/>
            <person name="Moreau H."/>
            <person name="Grigoriev I.V."/>
        </authorList>
    </citation>
    <scope>NUCLEOTIDE SEQUENCE [LARGE SCALE GENOMIC DNA]</scope>
    <source>
        <strain evidence="2 3">CCE9901</strain>
    </source>
</reference>
<proteinExistence type="predicted"/>
<dbReference type="GeneID" id="5003583"/>